<dbReference type="SUPFAM" id="SSF55729">
    <property type="entry name" value="Acyl-CoA N-acyltransferases (Nat)"/>
    <property type="match status" value="1"/>
</dbReference>
<evidence type="ECO:0000259" key="1">
    <source>
        <dbReference type="Pfam" id="PF00583"/>
    </source>
</evidence>
<name>A0A8J3B8M0_9ACTN</name>
<dbReference type="CDD" id="cd04301">
    <property type="entry name" value="NAT_SF"/>
    <property type="match status" value="1"/>
</dbReference>
<reference evidence="2" key="2">
    <citation type="submission" date="2020-09" db="EMBL/GenBank/DDBJ databases">
        <authorList>
            <person name="Sun Q."/>
            <person name="Ohkuma M."/>
        </authorList>
    </citation>
    <scope>NUCLEOTIDE SEQUENCE</scope>
    <source>
        <strain evidence="2">JCM 3090</strain>
    </source>
</reference>
<protein>
    <recommendedName>
        <fullName evidence="1">N-acetyltransferase domain-containing protein</fullName>
    </recommendedName>
</protein>
<dbReference type="Pfam" id="PF00583">
    <property type="entry name" value="Acetyltransf_1"/>
    <property type="match status" value="1"/>
</dbReference>
<dbReference type="Gene3D" id="3.40.630.30">
    <property type="match status" value="1"/>
</dbReference>
<dbReference type="RefSeq" id="WP_229783438.1">
    <property type="nucleotide sequence ID" value="NZ_BMQB01000003.1"/>
</dbReference>
<dbReference type="GO" id="GO:0016747">
    <property type="term" value="F:acyltransferase activity, transferring groups other than amino-acyl groups"/>
    <property type="evidence" value="ECO:0007669"/>
    <property type="project" value="InterPro"/>
</dbReference>
<comment type="caution">
    <text evidence="2">The sequence shown here is derived from an EMBL/GenBank/DDBJ whole genome shotgun (WGS) entry which is preliminary data.</text>
</comment>
<evidence type="ECO:0000313" key="2">
    <source>
        <dbReference type="EMBL" id="GGJ87657.1"/>
    </source>
</evidence>
<accession>A0A8J3B8M0</accession>
<feature type="domain" description="N-acetyltransferase" evidence="1">
    <location>
        <begin position="58"/>
        <end position="152"/>
    </location>
</feature>
<dbReference type="AlphaFoldDB" id="A0A8J3B8M0"/>
<gene>
    <name evidence="2" type="ORF">GCM10010123_16540</name>
</gene>
<proteinExistence type="predicted"/>
<organism evidence="2 3">
    <name type="scientific">Pilimelia anulata</name>
    <dbReference type="NCBI Taxonomy" id="53371"/>
    <lineage>
        <taxon>Bacteria</taxon>
        <taxon>Bacillati</taxon>
        <taxon>Actinomycetota</taxon>
        <taxon>Actinomycetes</taxon>
        <taxon>Micromonosporales</taxon>
        <taxon>Micromonosporaceae</taxon>
        <taxon>Pilimelia</taxon>
    </lineage>
</organism>
<dbReference type="EMBL" id="BMQB01000003">
    <property type="protein sequence ID" value="GGJ87657.1"/>
    <property type="molecule type" value="Genomic_DNA"/>
</dbReference>
<evidence type="ECO:0000313" key="3">
    <source>
        <dbReference type="Proteomes" id="UP000649739"/>
    </source>
</evidence>
<sequence length="248" mass="26613">MELRVRSLAEWPAARALIAERLGDVWPRFMWHDPVAALVYGREDELAEYVLVADDGADNPVAKLYFTPFPFDGDLAADLPPGGWDAVVLAGAGHRLGAAPPGPVASALEIGISPAYRGKGLALPLLAAMRDRARALGFRDLVAPVRPSGKHAYPAESMAAYLERTRPDGLLADPWLRVHQRLGGAVLGVAPYSMTIPGTLAQWRERTGLPFDRTGPVVVPGALAPVHCDAAAGVAVYVEPNVWVRHRL</sequence>
<dbReference type="InterPro" id="IPR016181">
    <property type="entry name" value="Acyl_CoA_acyltransferase"/>
</dbReference>
<dbReference type="InterPro" id="IPR000182">
    <property type="entry name" value="GNAT_dom"/>
</dbReference>
<dbReference type="Proteomes" id="UP000649739">
    <property type="component" value="Unassembled WGS sequence"/>
</dbReference>
<reference evidence="2" key="1">
    <citation type="journal article" date="2014" name="Int. J. Syst. Evol. Microbiol.">
        <title>Complete genome sequence of Corynebacterium casei LMG S-19264T (=DSM 44701T), isolated from a smear-ripened cheese.</title>
        <authorList>
            <consortium name="US DOE Joint Genome Institute (JGI-PGF)"/>
            <person name="Walter F."/>
            <person name="Albersmeier A."/>
            <person name="Kalinowski J."/>
            <person name="Ruckert C."/>
        </authorList>
    </citation>
    <scope>NUCLEOTIDE SEQUENCE</scope>
    <source>
        <strain evidence="2">JCM 3090</strain>
    </source>
</reference>
<keyword evidence="3" id="KW-1185">Reference proteome</keyword>